<accession>A0ABR5APT2</accession>
<evidence type="ECO:0000313" key="2">
    <source>
        <dbReference type="Proteomes" id="UP000031982"/>
    </source>
</evidence>
<proteinExistence type="predicted"/>
<reference evidence="1 2" key="1">
    <citation type="submission" date="2015-01" db="EMBL/GenBank/DDBJ databases">
        <title>Genome Assembly of Bacillus badius MTCC 1458.</title>
        <authorList>
            <person name="Verma A."/>
            <person name="Khatri I."/>
            <person name="Mual P."/>
            <person name="Subramanian S."/>
            <person name="Krishnamurthi S."/>
        </authorList>
    </citation>
    <scope>NUCLEOTIDE SEQUENCE [LARGE SCALE GENOMIC DNA]</scope>
    <source>
        <strain evidence="1 2">MTCC 1458</strain>
    </source>
</reference>
<keyword evidence="2" id="KW-1185">Reference proteome</keyword>
<organism evidence="1 2">
    <name type="scientific">Bacillus badius</name>
    <dbReference type="NCBI Taxonomy" id="1455"/>
    <lineage>
        <taxon>Bacteria</taxon>
        <taxon>Bacillati</taxon>
        <taxon>Bacillota</taxon>
        <taxon>Bacilli</taxon>
        <taxon>Bacillales</taxon>
        <taxon>Bacillaceae</taxon>
        <taxon>Pseudobacillus</taxon>
    </lineage>
</organism>
<dbReference type="EMBL" id="JXLP01000023">
    <property type="protein sequence ID" value="KIL75741.1"/>
    <property type="molecule type" value="Genomic_DNA"/>
</dbReference>
<evidence type="ECO:0000313" key="1">
    <source>
        <dbReference type="EMBL" id="KIL75741.1"/>
    </source>
</evidence>
<comment type="caution">
    <text evidence="1">The sequence shown here is derived from an EMBL/GenBank/DDBJ whole genome shotgun (WGS) entry which is preliminary data.</text>
</comment>
<gene>
    <name evidence="1" type="ORF">SD77_2803</name>
</gene>
<protein>
    <submittedName>
        <fullName evidence="1">Uncharacterized protein</fullName>
    </submittedName>
</protein>
<sequence length="48" mass="5348">MLVRLSTKAGTEAVQHLGGKRIFFLDEAAVRPVRTAFLFVNALFTKKV</sequence>
<dbReference type="Proteomes" id="UP000031982">
    <property type="component" value="Unassembled WGS sequence"/>
</dbReference>
<name>A0ABR5APT2_BACBA</name>